<dbReference type="Pfam" id="PF00015">
    <property type="entry name" value="MCPsignal"/>
    <property type="match status" value="1"/>
</dbReference>
<dbReference type="SUPFAM" id="SSF58104">
    <property type="entry name" value="Methyl-accepting chemotaxis protein (MCP) signaling domain"/>
    <property type="match status" value="1"/>
</dbReference>
<dbReference type="Pfam" id="PF00672">
    <property type="entry name" value="HAMP"/>
    <property type="match status" value="1"/>
</dbReference>
<organism evidence="8 9">
    <name type="scientific">Fimbriiglobus ruber</name>
    <dbReference type="NCBI Taxonomy" id="1908690"/>
    <lineage>
        <taxon>Bacteria</taxon>
        <taxon>Pseudomonadati</taxon>
        <taxon>Planctomycetota</taxon>
        <taxon>Planctomycetia</taxon>
        <taxon>Gemmatales</taxon>
        <taxon>Gemmataceae</taxon>
        <taxon>Fimbriiglobus</taxon>
    </lineage>
</organism>
<dbReference type="PROSITE" id="PS50885">
    <property type="entry name" value="HAMP"/>
    <property type="match status" value="1"/>
</dbReference>
<comment type="similarity">
    <text evidence="3">Belongs to the methyl-accepting chemotaxis (MCP) protein family.</text>
</comment>
<dbReference type="RefSeq" id="WP_088259991.1">
    <property type="nucleotide sequence ID" value="NZ_NIDE01000019.1"/>
</dbReference>
<evidence type="ECO:0000256" key="5">
    <source>
        <dbReference type="SAM" id="Phobius"/>
    </source>
</evidence>
<accession>A0A225DF63</accession>
<dbReference type="EMBL" id="NIDE01000019">
    <property type="protein sequence ID" value="OWK34737.1"/>
    <property type="molecule type" value="Genomic_DNA"/>
</dbReference>
<evidence type="ECO:0000256" key="2">
    <source>
        <dbReference type="ARBA" id="ARBA00023224"/>
    </source>
</evidence>
<dbReference type="InterPro" id="IPR004090">
    <property type="entry name" value="Chemotax_Me-accpt_rcpt"/>
</dbReference>
<dbReference type="PANTHER" id="PTHR32089:SF120">
    <property type="entry name" value="METHYL-ACCEPTING CHEMOTAXIS PROTEIN TLPQ"/>
    <property type="match status" value="1"/>
</dbReference>
<proteinExistence type="inferred from homology"/>
<dbReference type="GO" id="GO:0004888">
    <property type="term" value="F:transmembrane signaling receptor activity"/>
    <property type="evidence" value="ECO:0007669"/>
    <property type="project" value="InterPro"/>
</dbReference>
<dbReference type="InterPro" id="IPR003660">
    <property type="entry name" value="HAMP_dom"/>
</dbReference>
<feature type="transmembrane region" description="Helical" evidence="5">
    <location>
        <begin position="197"/>
        <end position="216"/>
    </location>
</feature>
<evidence type="ECO:0000256" key="3">
    <source>
        <dbReference type="ARBA" id="ARBA00029447"/>
    </source>
</evidence>
<dbReference type="AlphaFoldDB" id="A0A225DF63"/>
<protein>
    <submittedName>
        <fullName evidence="8">Methyl-accepting chemotaxis protein I (Serine chemoreceptor protein)</fullName>
    </submittedName>
</protein>
<evidence type="ECO:0000256" key="4">
    <source>
        <dbReference type="PROSITE-ProRule" id="PRU00284"/>
    </source>
</evidence>
<dbReference type="GO" id="GO:0007165">
    <property type="term" value="P:signal transduction"/>
    <property type="evidence" value="ECO:0007669"/>
    <property type="project" value="UniProtKB-KW"/>
</dbReference>
<dbReference type="GO" id="GO:0016020">
    <property type="term" value="C:membrane"/>
    <property type="evidence" value="ECO:0007669"/>
    <property type="project" value="UniProtKB-SubCell"/>
</dbReference>
<evidence type="ECO:0000259" key="7">
    <source>
        <dbReference type="PROSITE" id="PS50885"/>
    </source>
</evidence>
<evidence type="ECO:0000256" key="1">
    <source>
        <dbReference type="ARBA" id="ARBA00004370"/>
    </source>
</evidence>
<comment type="caution">
    <text evidence="8">The sequence shown here is derived from an EMBL/GenBank/DDBJ whole genome shotgun (WGS) entry which is preliminary data.</text>
</comment>
<dbReference type="FunFam" id="1.10.287.950:FF:000001">
    <property type="entry name" value="Methyl-accepting chemotaxis sensory transducer"/>
    <property type="match status" value="1"/>
</dbReference>
<keyword evidence="2 4" id="KW-0807">Transducer</keyword>
<keyword evidence="5" id="KW-0472">Membrane</keyword>
<dbReference type="CDD" id="cd06225">
    <property type="entry name" value="HAMP"/>
    <property type="match status" value="1"/>
</dbReference>
<keyword evidence="8" id="KW-0675">Receptor</keyword>
<gene>
    <name evidence="8" type="ORF">FRUB_09579</name>
</gene>
<dbReference type="Proteomes" id="UP000214646">
    <property type="component" value="Unassembled WGS sequence"/>
</dbReference>
<keyword evidence="9" id="KW-1185">Reference proteome</keyword>
<feature type="domain" description="Methyl-accepting transducer" evidence="6">
    <location>
        <begin position="277"/>
        <end position="513"/>
    </location>
</feature>
<evidence type="ECO:0000313" key="8">
    <source>
        <dbReference type="EMBL" id="OWK34737.1"/>
    </source>
</evidence>
<dbReference type="OrthoDB" id="9772755at2"/>
<keyword evidence="5" id="KW-0812">Transmembrane</keyword>
<evidence type="ECO:0000259" key="6">
    <source>
        <dbReference type="PROSITE" id="PS50111"/>
    </source>
</evidence>
<dbReference type="PANTHER" id="PTHR32089">
    <property type="entry name" value="METHYL-ACCEPTING CHEMOTAXIS PROTEIN MCPB"/>
    <property type="match status" value="1"/>
</dbReference>
<name>A0A225DF63_9BACT</name>
<reference evidence="9" key="1">
    <citation type="submission" date="2017-06" db="EMBL/GenBank/DDBJ databases">
        <title>Genome analysis of Fimbriiglobus ruber SP5, the first member of the order Planctomycetales with confirmed chitinolytic capability.</title>
        <authorList>
            <person name="Ravin N.V."/>
            <person name="Rakitin A.L."/>
            <person name="Ivanova A.A."/>
            <person name="Beletsky A.V."/>
            <person name="Kulichevskaya I.S."/>
            <person name="Mardanov A.V."/>
            <person name="Dedysh S.N."/>
        </authorList>
    </citation>
    <scope>NUCLEOTIDE SEQUENCE [LARGE SCALE GENOMIC DNA]</scope>
    <source>
        <strain evidence="9">SP5</strain>
    </source>
</reference>
<dbReference type="GO" id="GO:0006935">
    <property type="term" value="P:chemotaxis"/>
    <property type="evidence" value="ECO:0007669"/>
    <property type="project" value="InterPro"/>
</dbReference>
<keyword evidence="5" id="KW-1133">Transmembrane helix</keyword>
<feature type="domain" description="HAMP" evidence="7">
    <location>
        <begin position="218"/>
        <end position="272"/>
    </location>
</feature>
<dbReference type="InterPro" id="IPR004089">
    <property type="entry name" value="MCPsignal_dom"/>
</dbReference>
<dbReference type="PRINTS" id="PR00260">
    <property type="entry name" value="CHEMTRNSDUCR"/>
</dbReference>
<feature type="transmembrane region" description="Helical" evidence="5">
    <location>
        <begin position="12"/>
        <end position="34"/>
    </location>
</feature>
<sequence>MGGLRFGFRGKLFSLIGLFAAGLVVTSVIQSIALNTVKIKGPLYDKIQVEQDLQNSLDPPVLFIREPYLATLELGHETDPNRQRDLVSRYRRAEQEYQEKYAEWSRRLPEGKIKETLRSEAHAPAVEFFEVANREFLPAVLEGGAATGKAQGILKGRLRDLYKQQKAGTEKVKVLAIESVDRFAAEADETVHFWNRVLVIVGATVLVVLTAAGWWISRGIVEPTNELIARMEDMSAGATDLTARVQVRTHDEIGRLATAINTVVHRIHDLVVKVRESSIQLYASSTEIAATARQQEATMQNLGTSTNQIAAAVKEITATSRELAQTMNAVNDGGKQAGSLAEAGRAGLSGMKSTMQRLAESTGSISAKLGVVREKAHDINAVVTTITKVADQTNLLSINAAIEAEKAGEYGRGFLVVAREIRRLADQTAVATLDIENMVRQMQGAVSAGVMEMDKFTDEVRSGVARVSEINTQMGQIIEQVHALNDRFQAVNEGMGQQSAGASQINEAMLQLAAGVEQTSAALKEFHAATGNLHASADVLKSQVSQFTVAG</sequence>
<dbReference type="Gene3D" id="1.10.287.950">
    <property type="entry name" value="Methyl-accepting chemotaxis protein"/>
    <property type="match status" value="1"/>
</dbReference>
<dbReference type="SMART" id="SM00283">
    <property type="entry name" value="MA"/>
    <property type="match status" value="1"/>
</dbReference>
<dbReference type="SMART" id="SM00304">
    <property type="entry name" value="HAMP"/>
    <property type="match status" value="1"/>
</dbReference>
<evidence type="ECO:0000313" key="9">
    <source>
        <dbReference type="Proteomes" id="UP000214646"/>
    </source>
</evidence>
<comment type="subcellular location">
    <subcellularLocation>
        <location evidence="1">Membrane</location>
    </subcellularLocation>
</comment>
<dbReference type="PROSITE" id="PS50111">
    <property type="entry name" value="CHEMOTAXIS_TRANSDUC_2"/>
    <property type="match status" value="1"/>
</dbReference>